<dbReference type="EC" id="2.3.1.259" evidence="7"/>
<dbReference type="PANTHER" id="PTHR14744:SF15">
    <property type="entry name" value="N-ALPHA-ACETYLTRANSFERASE 60"/>
    <property type="match status" value="1"/>
</dbReference>
<reference evidence="12 13" key="1">
    <citation type="submission" date="2020-06" db="EMBL/GenBank/DDBJ databases">
        <authorList>
            <person name="Li R."/>
            <person name="Bekaert M."/>
        </authorList>
    </citation>
    <scope>NUCLEOTIDE SEQUENCE [LARGE SCALE GENOMIC DNA]</scope>
    <source>
        <strain evidence="13">wild</strain>
    </source>
</reference>
<evidence type="ECO:0000259" key="11">
    <source>
        <dbReference type="PROSITE" id="PS51186"/>
    </source>
</evidence>
<evidence type="ECO:0000256" key="10">
    <source>
        <dbReference type="ARBA" id="ARBA00048848"/>
    </source>
</evidence>
<feature type="domain" description="N-acetyltransferase" evidence="11">
    <location>
        <begin position="13"/>
        <end position="182"/>
    </location>
</feature>
<name>A0A6J8AEJ1_MYTCO</name>
<evidence type="ECO:0000256" key="6">
    <source>
        <dbReference type="ARBA" id="ARBA00025774"/>
    </source>
</evidence>
<evidence type="ECO:0000256" key="8">
    <source>
        <dbReference type="ARBA" id="ARBA00026144"/>
    </source>
</evidence>
<evidence type="ECO:0000256" key="5">
    <source>
        <dbReference type="ARBA" id="ARBA00023315"/>
    </source>
</evidence>
<protein>
    <recommendedName>
        <fullName evidence="8">N-alpha-acetyltransferase 60</fullName>
        <ecNumber evidence="7">2.3.1.259</ecNumber>
        <ecNumber evidence="1">2.3.1.48</ecNumber>
    </recommendedName>
</protein>
<proteinExistence type="inferred from homology"/>
<dbReference type="OrthoDB" id="47017at2759"/>
<dbReference type="InterPro" id="IPR000182">
    <property type="entry name" value="GNAT_dom"/>
</dbReference>
<dbReference type="GO" id="GO:0000139">
    <property type="term" value="C:Golgi membrane"/>
    <property type="evidence" value="ECO:0007669"/>
    <property type="project" value="TreeGrafter"/>
</dbReference>
<evidence type="ECO:0000313" key="13">
    <source>
        <dbReference type="Proteomes" id="UP000507470"/>
    </source>
</evidence>
<evidence type="ECO:0000313" key="12">
    <source>
        <dbReference type="EMBL" id="CAC5366683.1"/>
    </source>
</evidence>
<dbReference type="CDD" id="cd04301">
    <property type="entry name" value="NAT_SF"/>
    <property type="match status" value="1"/>
</dbReference>
<comment type="catalytic activity">
    <reaction evidence="10">
        <text>N-terminal L-methionyl-[transmembrane protein] + acetyl-CoA = N-terminal N(alpha)-acetyl-L-methionyl-[transmembrane protein] + CoA + H(+)</text>
        <dbReference type="Rhea" id="RHEA:50604"/>
        <dbReference type="Rhea" id="RHEA-COMP:12745"/>
        <dbReference type="Rhea" id="RHEA-COMP:12746"/>
        <dbReference type="ChEBI" id="CHEBI:15378"/>
        <dbReference type="ChEBI" id="CHEBI:57287"/>
        <dbReference type="ChEBI" id="CHEBI:57288"/>
        <dbReference type="ChEBI" id="CHEBI:64731"/>
        <dbReference type="ChEBI" id="CHEBI:133414"/>
        <dbReference type="EC" id="2.3.1.259"/>
    </reaction>
</comment>
<evidence type="ECO:0000256" key="9">
    <source>
        <dbReference type="ARBA" id="ARBA00048017"/>
    </source>
</evidence>
<keyword evidence="2 12" id="KW-0808">Transferase</keyword>
<dbReference type="PROSITE" id="PS51186">
    <property type="entry name" value="GNAT"/>
    <property type="match status" value="1"/>
</dbReference>
<dbReference type="Proteomes" id="UP000507470">
    <property type="component" value="Unassembled WGS sequence"/>
</dbReference>
<dbReference type="GO" id="GO:0007059">
    <property type="term" value="P:chromosome segregation"/>
    <property type="evidence" value="ECO:0007669"/>
    <property type="project" value="UniProtKB-KW"/>
</dbReference>
<organism evidence="12 13">
    <name type="scientific">Mytilus coruscus</name>
    <name type="common">Sea mussel</name>
    <dbReference type="NCBI Taxonomy" id="42192"/>
    <lineage>
        <taxon>Eukaryota</taxon>
        <taxon>Metazoa</taxon>
        <taxon>Spiralia</taxon>
        <taxon>Lophotrochozoa</taxon>
        <taxon>Mollusca</taxon>
        <taxon>Bivalvia</taxon>
        <taxon>Autobranchia</taxon>
        <taxon>Pteriomorphia</taxon>
        <taxon>Mytilida</taxon>
        <taxon>Mytiloidea</taxon>
        <taxon>Mytilidae</taxon>
        <taxon>Mytilinae</taxon>
        <taxon>Mytilus</taxon>
    </lineage>
</organism>
<dbReference type="Pfam" id="PF00583">
    <property type="entry name" value="Acetyltransf_1"/>
    <property type="match status" value="1"/>
</dbReference>
<evidence type="ECO:0000256" key="1">
    <source>
        <dbReference type="ARBA" id="ARBA00013184"/>
    </source>
</evidence>
<dbReference type="EMBL" id="CACVKT020001342">
    <property type="protein sequence ID" value="CAC5366683.1"/>
    <property type="molecule type" value="Genomic_DNA"/>
</dbReference>
<comment type="catalytic activity">
    <reaction evidence="9">
        <text>L-lysyl-[protein] + acetyl-CoA = N(6)-acetyl-L-lysyl-[protein] + CoA + H(+)</text>
        <dbReference type="Rhea" id="RHEA:45948"/>
        <dbReference type="Rhea" id="RHEA-COMP:9752"/>
        <dbReference type="Rhea" id="RHEA-COMP:10731"/>
        <dbReference type="ChEBI" id="CHEBI:15378"/>
        <dbReference type="ChEBI" id="CHEBI:29969"/>
        <dbReference type="ChEBI" id="CHEBI:57287"/>
        <dbReference type="ChEBI" id="CHEBI:57288"/>
        <dbReference type="ChEBI" id="CHEBI:61930"/>
        <dbReference type="EC" id="2.3.1.48"/>
    </reaction>
</comment>
<sequence length="234" mass="26698">MSTALSFSVQREIQLRFLCPEDIDEVKKLCTEWFPIEYPDTWYQEITSNPKFYSLAATFQSRIVGIVVAEVKLLSSLNKEDADILAPQFPSTSQVAYILSLGVVVDFRKHGIASLLLDSLIQSLTTKERSNCKAVYLHVLATNHIAIRFYERRRFKAHSFLPYYYSIQGKPRDAYLYVIYLNGGKAPWSFIYPFIDCGEVLTKLQPCALPSQIIRTVRGWICRLLAGATSNYSS</sequence>
<evidence type="ECO:0000256" key="7">
    <source>
        <dbReference type="ARBA" id="ARBA00026111"/>
    </source>
</evidence>
<dbReference type="Gene3D" id="3.40.630.30">
    <property type="match status" value="1"/>
</dbReference>
<evidence type="ECO:0000256" key="3">
    <source>
        <dbReference type="ARBA" id="ARBA00022829"/>
    </source>
</evidence>
<dbReference type="InterPro" id="IPR016181">
    <property type="entry name" value="Acyl_CoA_acyltransferase"/>
</dbReference>
<keyword evidence="13" id="KW-1185">Reference proteome</keyword>
<dbReference type="GO" id="GO:0004402">
    <property type="term" value="F:histone acetyltransferase activity"/>
    <property type="evidence" value="ECO:0007669"/>
    <property type="project" value="TreeGrafter"/>
</dbReference>
<dbReference type="AlphaFoldDB" id="A0A6J8AEJ1"/>
<comment type="similarity">
    <text evidence="6">Belongs to the acetyltransferase family. NAA60 subfamily.</text>
</comment>
<dbReference type="GO" id="GO:0120518">
    <property type="term" value="F:protein N-terminal-methionine acetyltransferase activity"/>
    <property type="evidence" value="ECO:0007669"/>
    <property type="project" value="UniProtKB-EC"/>
</dbReference>
<keyword evidence="3" id="KW-0159">Chromosome partition</keyword>
<evidence type="ECO:0000256" key="2">
    <source>
        <dbReference type="ARBA" id="ARBA00022679"/>
    </source>
</evidence>
<accession>A0A6J8AEJ1</accession>
<dbReference type="EC" id="2.3.1.48" evidence="1"/>
<keyword evidence="5 12" id="KW-0012">Acyltransferase</keyword>
<gene>
    <name evidence="12" type="ORF">MCOR_6869</name>
</gene>
<dbReference type="SUPFAM" id="SSF55729">
    <property type="entry name" value="Acyl-CoA N-acyltransferases (Nat)"/>
    <property type="match status" value="1"/>
</dbReference>
<evidence type="ECO:0000256" key="4">
    <source>
        <dbReference type="ARBA" id="ARBA00022853"/>
    </source>
</evidence>
<dbReference type="PANTHER" id="PTHR14744">
    <property type="entry name" value="N-ALPHA-ACETYLTRANSFERASE 60"/>
    <property type="match status" value="1"/>
</dbReference>
<dbReference type="InterPro" id="IPR045141">
    <property type="entry name" value="NAA60-like"/>
</dbReference>
<keyword evidence="4" id="KW-0156">Chromatin regulator</keyword>